<reference evidence="1" key="1">
    <citation type="submission" date="2014-09" db="EMBL/GenBank/DDBJ databases">
        <authorList>
            <person name="Magalhaes I.L.F."/>
            <person name="Oliveira U."/>
            <person name="Santos F.R."/>
            <person name="Vidigal T.H.D.A."/>
            <person name="Brescovit A.D."/>
            <person name="Santos A.J."/>
        </authorList>
    </citation>
    <scope>NUCLEOTIDE SEQUENCE</scope>
    <source>
        <tissue evidence="1">Shoot tissue taken approximately 20 cm above the soil surface</tissue>
    </source>
</reference>
<proteinExistence type="predicted"/>
<reference evidence="1" key="2">
    <citation type="journal article" date="2015" name="Data Brief">
        <title>Shoot transcriptome of the giant reed, Arundo donax.</title>
        <authorList>
            <person name="Barrero R.A."/>
            <person name="Guerrero F.D."/>
            <person name="Moolhuijzen P."/>
            <person name="Goolsby J.A."/>
            <person name="Tidwell J."/>
            <person name="Bellgard S.E."/>
            <person name="Bellgard M.I."/>
        </authorList>
    </citation>
    <scope>NUCLEOTIDE SEQUENCE</scope>
    <source>
        <tissue evidence="1">Shoot tissue taken approximately 20 cm above the soil surface</tissue>
    </source>
</reference>
<sequence length="108" mass="11933">MASWQWPEFASPKIMEFHVTVLLSDILSNIRRASTTSPHFAYVSTRALLTVRSCSTPVTTAYAWTSLPRFTSATLANAGRMLAIVAEFGMTRVPPAIILRNNVLALSY</sequence>
<organism evidence="1">
    <name type="scientific">Arundo donax</name>
    <name type="common">Giant reed</name>
    <name type="synonym">Donax arundinaceus</name>
    <dbReference type="NCBI Taxonomy" id="35708"/>
    <lineage>
        <taxon>Eukaryota</taxon>
        <taxon>Viridiplantae</taxon>
        <taxon>Streptophyta</taxon>
        <taxon>Embryophyta</taxon>
        <taxon>Tracheophyta</taxon>
        <taxon>Spermatophyta</taxon>
        <taxon>Magnoliopsida</taxon>
        <taxon>Liliopsida</taxon>
        <taxon>Poales</taxon>
        <taxon>Poaceae</taxon>
        <taxon>PACMAD clade</taxon>
        <taxon>Arundinoideae</taxon>
        <taxon>Arundineae</taxon>
        <taxon>Arundo</taxon>
    </lineage>
</organism>
<dbReference type="EMBL" id="GBRH01179087">
    <property type="protein sequence ID" value="JAE18809.1"/>
    <property type="molecule type" value="Transcribed_RNA"/>
</dbReference>
<name>A0A0A9G5R9_ARUDO</name>
<accession>A0A0A9G5R9</accession>
<protein>
    <submittedName>
        <fullName evidence="1">Uncharacterized protein</fullName>
    </submittedName>
</protein>
<dbReference type="AlphaFoldDB" id="A0A0A9G5R9"/>
<evidence type="ECO:0000313" key="1">
    <source>
        <dbReference type="EMBL" id="JAE18809.1"/>
    </source>
</evidence>